<dbReference type="PANTHER" id="PTHR43418">
    <property type="entry name" value="MULTIFUNCTIONAL TRYPTOPHAN BIOSYNTHESIS PROTEIN-RELATED"/>
    <property type="match status" value="1"/>
</dbReference>
<evidence type="ECO:0000256" key="10">
    <source>
        <dbReference type="ARBA" id="ARBA00049285"/>
    </source>
</evidence>
<dbReference type="CDD" id="cd01744">
    <property type="entry name" value="GATase1_CPSase"/>
    <property type="match status" value="1"/>
</dbReference>
<dbReference type="EC" id="6.3.5.5" evidence="11"/>
<dbReference type="InterPro" id="IPR006274">
    <property type="entry name" value="CarbamoylP_synth_ssu"/>
</dbReference>
<feature type="active site" evidence="11">
    <location>
        <position position="351"/>
    </location>
</feature>
<evidence type="ECO:0000256" key="1">
    <source>
        <dbReference type="ARBA" id="ARBA00004812"/>
    </source>
</evidence>
<dbReference type="InterPro" id="IPR017926">
    <property type="entry name" value="GATASE"/>
</dbReference>
<dbReference type="GO" id="GO:0005524">
    <property type="term" value="F:ATP binding"/>
    <property type="evidence" value="ECO:0007669"/>
    <property type="project" value="UniProtKB-UniRule"/>
</dbReference>
<dbReference type="SUPFAM" id="SSF52021">
    <property type="entry name" value="Carbamoyl phosphate synthetase, small subunit N-terminal domain"/>
    <property type="match status" value="1"/>
</dbReference>
<comment type="pathway">
    <text evidence="1 11">Pyrimidine metabolism; UMP biosynthesis via de novo pathway; (S)-dihydroorotate from bicarbonate: step 1/3.</text>
</comment>
<dbReference type="UniPathway" id="UPA00068">
    <property type="reaction ID" value="UER00171"/>
</dbReference>
<keyword evidence="11" id="KW-0055">Arginine biosynthesis</keyword>
<dbReference type="Pfam" id="PF00988">
    <property type="entry name" value="CPSase_sm_chain"/>
    <property type="match status" value="1"/>
</dbReference>
<evidence type="ECO:0000313" key="14">
    <source>
        <dbReference type="Proteomes" id="UP000323337"/>
    </source>
</evidence>
<evidence type="ECO:0000256" key="7">
    <source>
        <dbReference type="ARBA" id="ARBA00022962"/>
    </source>
</evidence>
<accession>A0A5D0MPG9</accession>
<dbReference type="Gene3D" id="3.40.50.880">
    <property type="match status" value="1"/>
</dbReference>
<dbReference type="GO" id="GO:0006526">
    <property type="term" value="P:L-arginine biosynthetic process"/>
    <property type="evidence" value="ECO:0007669"/>
    <property type="project" value="UniProtKB-UniRule"/>
</dbReference>
<evidence type="ECO:0000313" key="13">
    <source>
        <dbReference type="EMBL" id="TYB33925.1"/>
    </source>
</evidence>
<evidence type="ECO:0000256" key="11">
    <source>
        <dbReference type="HAMAP-Rule" id="MF_01209"/>
    </source>
</evidence>
<protein>
    <recommendedName>
        <fullName evidence="11">Carbamoyl phosphate synthase small chain</fullName>
        <ecNumber evidence="11">6.3.5.5</ecNumber>
    </recommendedName>
    <alternativeName>
        <fullName evidence="11">Carbamoyl phosphate synthetase glutamine chain</fullName>
    </alternativeName>
</protein>
<keyword evidence="8 11" id="KW-0665">Pyrimidine biosynthesis</keyword>
<keyword evidence="5 11" id="KW-0547">Nucleotide-binding</keyword>
<dbReference type="InterPro" id="IPR002474">
    <property type="entry name" value="CarbamoylP_synth_ssu_N"/>
</dbReference>
<dbReference type="SMART" id="SM01097">
    <property type="entry name" value="CPSase_sm_chain"/>
    <property type="match status" value="1"/>
</dbReference>
<organism evidence="13 14">
    <name type="scientific">Flexistipes sinusarabici</name>
    <dbReference type="NCBI Taxonomy" id="2352"/>
    <lineage>
        <taxon>Bacteria</taxon>
        <taxon>Pseudomonadati</taxon>
        <taxon>Deferribacterota</taxon>
        <taxon>Deferribacteres</taxon>
        <taxon>Deferribacterales</taxon>
        <taxon>Flexistipitaceae</taxon>
        <taxon>Flexistipes</taxon>
    </lineage>
</organism>
<keyword evidence="11" id="KW-0028">Amino-acid biosynthesis</keyword>
<dbReference type="NCBIfam" id="TIGR01368">
    <property type="entry name" value="CPSaseIIsmall"/>
    <property type="match status" value="1"/>
</dbReference>
<dbReference type="PANTHER" id="PTHR43418:SF7">
    <property type="entry name" value="CARBAMOYL-PHOSPHATE SYNTHASE SMALL CHAIN"/>
    <property type="match status" value="1"/>
</dbReference>
<dbReference type="Pfam" id="PF00117">
    <property type="entry name" value="GATase"/>
    <property type="match status" value="1"/>
</dbReference>
<reference evidence="13 14" key="1">
    <citation type="submission" date="2019-08" db="EMBL/GenBank/DDBJ databases">
        <title>Genomic characterization of a novel candidate phylum (ARYD3) from a high temperature, high salinity tertiary oil reservoir in north central Oklahoma, USA.</title>
        <authorList>
            <person name="Youssef N.H."/>
            <person name="Yadav A."/>
            <person name="Elshahed M.S."/>
        </authorList>
    </citation>
    <scope>NUCLEOTIDE SEQUENCE [LARGE SCALE GENOMIC DNA]</scope>
    <source>
        <strain evidence="13">ARYD1</strain>
    </source>
</reference>
<feature type="active site" description="Nucleophile" evidence="11">
    <location>
        <position position="265"/>
    </location>
</feature>
<comment type="catalytic activity">
    <reaction evidence="9 11">
        <text>hydrogencarbonate + L-glutamine + 2 ATP + H2O = carbamoyl phosphate + L-glutamate + 2 ADP + phosphate + 2 H(+)</text>
        <dbReference type="Rhea" id="RHEA:18633"/>
        <dbReference type="ChEBI" id="CHEBI:15377"/>
        <dbReference type="ChEBI" id="CHEBI:15378"/>
        <dbReference type="ChEBI" id="CHEBI:17544"/>
        <dbReference type="ChEBI" id="CHEBI:29985"/>
        <dbReference type="ChEBI" id="CHEBI:30616"/>
        <dbReference type="ChEBI" id="CHEBI:43474"/>
        <dbReference type="ChEBI" id="CHEBI:58228"/>
        <dbReference type="ChEBI" id="CHEBI:58359"/>
        <dbReference type="ChEBI" id="CHEBI:456216"/>
        <dbReference type="EC" id="6.3.5.5"/>
    </reaction>
</comment>
<evidence type="ECO:0000256" key="9">
    <source>
        <dbReference type="ARBA" id="ARBA00048816"/>
    </source>
</evidence>
<dbReference type="HAMAP" id="MF_01209">
    <property type="entry name" value="CPSase_S_chain"/>
    <property type="match status" value="1"/>
</dbReference>
<name>A0A5D0MPG9_FLESI</name>
<evidence type="ECO:0000256" key="4">
    <source>
        <dbReference type="ARBA" id="ARBA00022598"/>
    </source>
</evidence>
<keyword evidence="7 11" id="KW-0315">Glutamine amidotransferase</keyword>
<dbReference type="GO" id="GO:0006207">
    <property type="term" value="P:'de novo' pyrimidine nucleobase biosynthetic process"/>
    <property type="evidence" value="ECO:0007669"/>
    <property type="project" value="InterPro"/>
</dbReference>
<dbReference type="InterPro" id="IPR029062">
    <property type="entry name" value="Class_I_gatase-like"/>
</dbReference>
<feature type="domain" description="Carbamoyl-phosphate synthase small subunit N-terminal" evidence="12">
    <location>
        <begin position="2"/>
        <end position="132"/>
    </location>
</feature>
<comment type="similarity">
    <text evidence="3 11">Belongs to the CarA family.</text>
</comment>
<gene>
    <name evidence="11 13" type="primary">carA</name>
    <name evidence="13" type="ORF">FXF49_03800</name>
</gene>
<feature type="binding site" evidence="11">
    <location>
        <position position="239"/>
    </location>
    <ligand>
        <name>L-glutamine</name>
        <dbReference type="ChEBI" id="CHEBI:58359"/>
    </ligand>
</feature>
<feature type="binding site" evidence="11">
    <location>
        <position position="237"/>
    </location>
    <ligand>
        <name>L-glutamine</name>
        <dbReference type="ChEBI" id="CHEBI:58359"/>
    </ligand>
</feature>
<dbReference type="PRINTS" id="PR00097">
    <property type="entry name" value="ANTSNTHASEII"/>
</dbReference>
<keyword evidence="6 11" id="KW-0067">ATP-binding</keyword>
<feature type="binding site" evidence="11">
    <location>
        <position position="307"/>
    </location>
    <ligand>
        <name>L-glutamine</name>
        <dbReference type="ChEBI" id="CHEBI:58359"/>
    </ligand>
</feature>
<sequence length="376" mass="41852">MQSAYLVLEDGTVFEGESFGAKGEVIGEVVFNTSMSGYQEIITDPSYYGQMVAMTYPLIGNYGINEQDFESLKPHVSGFIVKEYSKTYSNYRANISLGEFLEKHGIIGITGIDTRKLVRHIRLRGSMNGIISTQTDSIDELQKKVAESEGIEGRDLVQHVSCSQPYQWKQGSWNIDKNDFNYAGKDDYHIVAVDYGIKQNILRYFVDCGAKVTVVPAKTSFDEIAKLNPDGVFLSNGPGDPEPLHYAHKLAKQLVDNNYPVFGICLGNQILSIALGGRTYKLKFGHHGGNQPVKDMTTGKVEITAQNHCFAVDVESLKNQVEITHMNLNDKTVEGVKLKNKPVFAVQYHPENGPGPHDAKYLFTRFLDMVKSAQHA</sequence>
<evidence type="ECO:0000256" key="8">
    <source>
        <dbReference type="ARBA" id="ARBA00022975"/>
    </source>
</evidence>
<evidence type="ECO:0000256" key="5">
    <source>
        <dbReference type="ARBA" id="ARBA00022741"/>
    </source>
</evidence>
<evidence type="ECO:0000256" key="3">
    <source>
        <dbReference type="ARBA" id="ARBA00007800"/>
    </source>
</evidence>
<dbReference type="PRINTS" id="PR00096">
    <property type="entry name" value="GATASE"/>
</dbReference>
<feature type="active site" evidence="11">
    <location>
        <position position="349"/>
    </location>
</feature>
<dbReference type="InterPro" id="IPR036480">
    <property type="entry name" value="CarbP_synth_ssu_N_sf"/>
</dbReference>
<dbReference type="AlphaFoldDB" id="A0A5D0MPG9"/>
<dbReference type="InterPro" id="IPR050472">
    <property type="entry name" value="Anth_synth/Amidotransfase"/>
</dbReference>
<dbReference type="RefSeq" id="WP_303700577.1">
    <property type="nucleotide sequence ID" value="NZ_VSIV01000087.1"/>
</dbReference>
<dbReference type="FunFam" id="3.50.30.20:FF:000001">
    <property type="entry name" value="Carbamoyl-phosphate synthase small chain"/>
    <property type="match status" value="1"/>
</dbReference>
<evidence type="ECO:0000259" key="12">
    <source>
        <dbReference type="SMART" id="SM01097"/>
    </source>
</evidence>
<dbReference type="GO" id="GO:0006541">
    <property type="term" value="P:glutamine metabolic process"/>
    <property type="evidence" value="ECO:0007669"/>
    <property type="project" value="InterPro"/>
</dbReference>
<dbReference type="UniPathway" id="UPA00070">
    <property type="reaction ID" value="UER00115"/>
</dbReference>
<dbReference type="GO" id="GO:0004359">
    <property type="term" value="F:glutaminase activity"/>
    <property type="evidence" value="ECO:0007669"/>
    <property type="project" value="RHEA"/>
</dbReference>
<keyword evidence="4 11" id="KW-0436">Ligase</keyword>
<dbReference type="NCBIfam" id="NF009475">
    <property type="entry name" value="PRK12838.1"/>
    <property type="match status" value="1"/>
</dbReference>
<dbReference type="Proteomes" id="UP000323337">
    <property type="component" value="Unassembled WGS sequence"/>
</dbReference>
<dbReference type="SUPFAM" id="SSF52317">
    <property type="entry name" value="Class I glutamine amidotransferase-like"/>
    <property type="match status" value="1"/>
</dbReference>
<comment type="function">
    <text evidence="11">Small subunit of the glutamine-dependent carbamoyl phosphate synthetase (CPSase). CPSase catalyzes the formation of carbamoyl phosphate from the ammonia moiety of glutamine, carbonate, and phosphate donated by ATP, constituting the first step of 2 biosynthetic pathways, one leading to arginine and/or urea and the other to pyrimidine nucleotides. The small subunit (glutamine amidotransferase) binds and cleaves glutamine to supply the large subunit with the substrate ammonia.</text>
</comment>
<feature type="binding site" evidence="11">
    <location>
        <position position="269"/>
    </location>
    <ligand>
        <name>L-glutamine</name>
        <dbReference type="ChEBI" id="CHEBI:58359"/>
    </ligand>
</feature>
<feature type="region of interest" description="CPSase" evidence="11">
    <location>
        <begin position="1"/>
        <end position="188"/>
    </location>
</feature>
<evidence type="ECO:0000256" key="6">
    <source>
        <dbReference type="ARBA" id="ARBA00022840"/>
    </source>
</evidence>
<comment type="catalytic activity">
    <reaction evidence="10 11">
        <text>L-glutamine + H2O = L-glutamate + NH4(+)</text>
        <dbReference type="Rhea" id="RHEA:15889"/>
        <dbReference type="ChEBI" id="CHEBI:15377"/>
        <dbReference type="ChEBI" id="CHEBI:28938"/>
        <dbReference type="ChEBI" id="CHEBI:29985"/>
        <dbReference type="ChEBI" id="CHEBI:58359"/>
    </reaction>
</comment>
<feature type="binding site" evidence="11">
    <location>
        <position position="46"/>
    </location>
    <ligand>
        <name>L-glutamine</name>
        <dbReference type="ChEBI" id="CHEBI:58359"/>
    </ligand>
</feature>
<comment type="pathway">
    <text evidence="2 11">Amino-acid biosynthesis; L-arginine biosynthesis; carbamoyl phosphate from bicarbonate: step 1/1.</text>
</comment>
<dbReference type="PROSITE" id="PS51273">
    <property type="entry name" value="GATASE_TYPE_1"/>
    <property type="match status" value="1"/>
</dbReference>
<dbReference type="Gene3D" id="3.50.30.20">
    <property type="entry name" value="Carbamoyl-phosphate synthase small subunit, N-terminal domain"/>
    <property type="match status" value="1"/>
</dbReference>
<feature type="binding site" evidence="11">
    <location>
        <position position="266"/>
    </location>
    <ligand>
        <name>L-glutamine</name>
        <dbReference type="ChEBI" id="CHEBI:58359"/>
    </ligand>
</feature>
<dbReference type="GO" id="GO:0004088">
    <property type="term" value="F:carbamoyl-phosphate synthase (glutamine-hydrolyzing) activity"/>
    <property type="evidence" value="ECO:0007669"/>
    <property type="project" value="UniProtKB-UniRule"/>
</dbReference>
<proteinExistence type="inferred from homology"/>
<dbReference type="GO" id="GO:0044205">
    <property type="term" value="P:'de novo' UMP biosynthetic process"/>
    <property type="evidence" value="ECO:0007669"/>
    <property type="project" value="UniProtKB-UniRule"/>
</dbReference>
<dbReference type="EMBL" id="VSIV01000087">
    <property type="protein sequence ID" value="TYB33925.1"/>
    <property type="molecule type" value="Genomic_DNA"/>
</dbReference>
<feature type="binding site" evidence="11">
    <location>
        <position position="310"/>
    </location>
    <ligand>
        <name>L-glutamine</name>
        <dbReference type="ChEBI" id="CHEBI:58359"/>
    </ligand>
</feature>
<comment type="subunit">
    <text evidence="11">Composed of two chains; the small (or glutamine) chain promotes the hydrolysis of glutamine to ammonia, which is used by the large (or ammonia) chain to synthesize carbamoyl phosphate. Tetramer of heterodimers (alpha,beta)4.</text>
</comment>
<comment type="caution">
    <text evidence="13">The sequence shown here is derived from an EMBL/GenBank/DDBJ whole genome shotgun (WGS) entry which is preliminary data.</text>
</comment>
<comment type="caution">
    <text evidence="11">Lacks conserved residue(s) required for the propagation of feature annotation.</text>
</comment>
<dbReference type="PRINTS" id="PR00099">
    <property type="entry name" value="CPSGATASE"/>
</dbReference>
<dbReference type="InterPro" id="IPR035686">
    <property type="entry name" value="CPSase_GATase1"/>
</dbReference>
<evidence type="ECO:0000256" key="2">
    <source>
        <dbReference type="ARBA" id="ARBA00005077"/>
    </source>
</evidence>